<feature type="chain" id="PRO_5039267132" description="DUF2690 domain-containing protein" evidence="1">
    <location>
        <begin position="28"/>
        <end position="161"/>
    </location>
</feature>
<accession>A0A1A9ADB0</accession>
<name>A0A1A9ADB0_9ACTN</name>
<evidence type="ECO:0008006" key="4">
    <source>
        <dbReference type="Google" id="ProtNLM"/>
    </source>
</evidence>
<evidence type="ECO:0000313" key="2">
    <source>
        <dbReference type="EMBL" id="SBT54495.1"/>
    </source>
</evidence>
<keyword evidence="3" id="KW-1185">Reference proteome</keyword>
<evidence type="ECO:0000256" key="1">
    <source>
        <dbReference type="SAM" id="SignalP"/>
    </source>
</evidence>
<organism evidence="2 3">
    <name type="scientific">Micromonospora narathiwatensis</name>
    <dbReference type="NCBI Taxonomy" id="299146"/>
    <lineage>
        <taxon>Bacteria</taxon>
        <taxon>Bacillati</taxon>
        <taxon>Actinomycetota</taxon>
        <taxon>Actinomycetes</taxon>
        <taxon>Micromonosporales</taxon>
        <taxon>Micromonosporaceae</taxon>
        <taxon>Micromonospora</taxon>
    </lineage>
</organism>
<dbReference type="Proteomes" id="UP000198765">
    <property type="component" value="Chromosome I"/>
</dbReference>
<feature type="signal peptide" evidence="1">
    <location>
        <begin position="1"/>
        <end position="27"/>
    </location>
</feature>
<gene>
    <name evidence="2" type="ORF">GA0070621_5473</name>
</gene>
<dbReference type="EMBL" id="LT594324">
    <property type="protein sequence ID" value="SBT54495.1"/>
    <property type="molecule type" value="Genomic_DNA"/>
</dbReference>
<dbReference type="PATRIC" id="fig|299146.4.peg.5645"/>
<keyword evidence="1" id="KW-0732">Signal</keyword>
<proteinExistence type="predicted"/>
<evidence type="ECO:0000313" key="3">
    <source>
        <dbReference type="Proteomes" id="UP000198765"/>
    </source>
</evidence>
<sequence>MKKAMFGRRVASALLVVGAIVGFTVVAAPATPASAACSSVVDAKYVTLNGSIIKGWKLAQSTDCNQRWGQIVIDYVASAFDTPLAIKIERQIKSPYGYFLDEASTKTKLSAQGLEGTWNTTHITNSSGDADKHRICYGYGVKSGTSWVLPSTWDGCTSWVY</sequence>
<protein>
    <recommendedName>
        <fullName evidence="4">DUF2690 domain-containing protein</fullName>
    </recommendedName>
</protein>
<reference evidence="2 3" key="1">
    <citation type="submission" date="2016-06" db="EMBL/GenBank/DDBJ databases">
        <authorList>
            <person name="Kjaerup R.B."/>
            <person name="Dalgaard T.S."/>
            <person name="Juul-Madsen H.R."/>
        </authorList>
    </citation>
    <scope>NUCLEOTIDE SEQUENCE [LARGE SCALE GENOMIC DNA]</scope>
    <source>
        <strain evidence="2 3">DSM 45248</strain>
    </source>
</reference>
<dbReference type="AlphaFoldDB" id="A0A1A9ADB0"/>